<name>M1PNY7_9VIRU</name>
<proteinExistence type="predicted"/>
<sequence>MENIKDFIFVLILISLKILIHYSKILINKFVVIICVINLTLCLVKIKRFWNHSFYKNFYPSLNLVSSIILLFLIFHDIFTLVFFFDKPNILWYIFLIIYLYSNFICYRCLCNETKINNFTISKLIMNIIESFTITLGVFMSLFFVWILSPLSIIVLVIYYIFSIDGTKNVQEKKMTCACGYCEGFFNKRSCNIYSTNNERINAYGVEKSRADLRYRMACNGYSYDEL</sequence>
<organism evidence="2 3">
    <name type="scientific">Moumouvirus goulette</name>
    <dbReference type="NCBI Taxonomy" id="1247379"/>
    <lineage>
        <taxon>Viruses</taxon>
        <taxon>Varidnaviria</taxon>
        <taxon>Bamfordvirae</taxon>
        <taxon>Nucleocytoviricota</taxon>
        <taxon>Megaviricetes</taxon>
        <taxon>Imitervirales</taxon>
        <taxon>Mimiviridae</taxon>
        <taxon>Megamimivirinae</taxon>
        <taxon>Moumouvirus</taxon>
        <taxon>Moumouvirus goulettemassiliense</taxon>
    </lineage>
</organism>
<evidence type="ECO:0000313" key="3">
    <source>
        <dbReference type="Proteomes" id="UP000241071"/>
    </source>
</evidence>
<keyword evidence="1" id="KW-1133">Transmembrane helix</keyword>
<keyword evidence="1" id="KW-0472">Membrane</keyword>
<reference evidence="2 3" key="1">
    <citation type="submission" date="2012-10" db="EMBL/GenBank/DDBJ databases">
        <title>Complete genome sequence of Moumouvirus goulette.</title>
        <authorList>
            <person name="Fournous G."/>
            <person name="Bougalmi M."/>
            <person name="Colson P."/>
        </authorList>
    </citation>
    <scope>NUCLEOTIDE SEQUENCE [LARGE SCALE GENOMIC DNA]</scope>
</reference>
<gene>
    <name evidence="2" type="ORF">glt_00953</name>
</gene>
<accession>M1PNY7</accession>
<feature type="transmembrane region" description="Helical" evidence="1">
    <location>
        <begin position="30"/>
        <end position="50"/>
    </location>
</feature>
<feature type="transmembrane region" description="Helical" evidence="1">
    <location>
        <begin position="62"/>
        <end position="84"/>
    </location>
</feature>
<evidence type="ECO:0000256" key="1">
    <source>
        <dbReference type="SAM" id="Phobius"/>
    </source>
</evidence>
<feature type="transmembrane region" description="Helical" evidence="1">
    <location>
        <begin position="7"/>
        <end position="24"/>
    </location>
</feature>
<keyword evidence="3" id="KW-1185">Reference proteome</keyword>
<feature type="transmembrane region" description="Helical" evidence="1">
    <location>
        <begin position="90"/>
        <end position="111"/>
    </location>
</feature>
<protein>
    <submittedName>
        <fullName evidence="2">Uncharacterized protein</fullName>
    </submittedName>
</protein>
<feature type="transmembrane region" description="Helical" evidence="1">
    <location>
        <begin position="132"/>
        <end position="162"/>
    </location>
</feature>
<dbReference type="EMBL" id="KC008572">
    <property type="protein sequence ID" value="AGF85756.1"/>
    <property type="molecule type" value="Genomic_DNA"/>
</dbReference>
<dbReference type="Proteomes" id="UP000241071">
    <property type="component" value="Segment"/>
</dbReference>
<evidence type="ECO:0000313" key="2">
    <source>
        <dbReference type="EMBL" id="AGF85756.1"/>
    </source>
</evidence>
<keyword evidence="1" id="KW-0812">Transmembrane</keyword>